<keyword evidence="3" id="KW-1185">Reference proteome</keyword>
<organism evidence="2 3">
    <name type="scientific">Zancudomyces culisetae</name>
    <name type="common">Gut fungus</name>
    <name type="synonym">Smittium culisetae</name>
    <dbReference type="NCBI Taxonomy" id="1213189"/>
    <lineage>
        <taxon>Eukaryota</taxon>
        <taxon>Fungi</taxon>
        <taxon>Fungi incertae sedis</taxon>
        <taxon>Zoopagomycota</taxon>
        <taxon>Kickxellomycotina</taxon>
        <taxon>Harpellomycetes</taxon>
        <taxon>Harpellales</taxon>
        <taxon>Legeriomycetaceae</taxon>
        <taxon>Zancudomyces</taxon>
    </lineage>
</organism>
<comment type="caution">
    <text evidence="2">The sequence shown here is derived from an EMBL/GenBank/DDBJ whole genome shotgun (WGS) entry which is preliminary data.</text>
</comment>
<dbReference type="EMBL" id="LSSK01000285">
    <property type="protein sequence ID" value="OMH83927.1"/>
    <property type="molecule type" value="Genomic_DNA"/>
</dbReference>
<protein>
    <submittedName>
        <fullName evidence="2">Uncharacterized protein</fullName>
    </submittedName>
</protein>
<gene>
    <name evidence="2" type="ORF">AX774_g2561</name>
</gene>
<dbReference type="Proteomes" id="UP000188320">
    <property type="component" value="Unassembled WGS sequence"/>
</dbReference>
<sequence length="175" mass="17792">MVKITLAGVSIACAMLSTSATPVPGSAVDANFNVQPPILTPQNYELGQYANPVANGYRNAHMRAAVAAGGMTGLPLGTQRAMTQNARAVALADRGLMGNFLGNIGNGIDNTINTGVSAVVGASNLIGGAINNSVNGAIDNSLKNAKLMSCLIDSGLGNSEAVAKLIAELEKVRNR</sequence>
<feature type="signal peptide" evidence="1">
    <location>
        <begin position="1"/>
        <end position="20"/>
    </location>
</feature>
<reference evidence="3" key="1">
    <citation type="submission" date="2017-01" db="EMBL/GenBank/DDBJ databases">
        <authorList>
            <person name="Wang Y."/>
            <person name="White M."/>
            <person name="Kvist S."/>
            <person name="Moncalvo J.-M."/>
        </authorList>
    </citation>
    <scope>NUCLEOTIDE SEQUENCE [LARGE SCALE GENOMIC DNA]</scope>
    <source>
        <strain evidence="3">COL-18-3</strain>
    </source>
</reference>
<evidence type="ECO:0000313" key="2">
    <source>
        <dbReference type="EMBL" id="OMH83927.1"/>
    </source>
</evidence>
<name>A0A1R1PSI1_ZANCU</name>
<keyword evidence="1" id="KW-0732">Signal</keyword>
<evidence type="ECO:0000256" key="1">
    <source>
        <dbReference type="SAM" id="SignalP"/>
    </source>
</evidence>
<dbReference type="AlphaFoldDB" id="A0A1R1PSI1"/>
<accession>A0A1R1PSI1</accession>
<feature type="chain" id="PRO_5012277523" evidence="1">
    <location>
        <begin position="21"/>
        <end position="175"/>
    </location>
</feature>
<proteinExistence type="predicted"/>
<evidence type="ECO:0000313" key="3">
    <source>
        <dbReference type="Proteomes" id="UP000188320"/>
    </source>
</evidence>